<accession>A0ABU1T425</accession>
<dbReference type="EMBL" id="JAVDUJ010000001">
    <property type="protein sequence ID" value="MDR6940142.1"/>
    <property type="molecule type" value="Genomic_DNA"/>
</dbReference>
<sequence length="46" mass="5300">MALDSITAKICDEVDSMKSAWKNLYRLLRCDSEKNEEMFSGEVVDQ</sequence>
<reference evidence="1 2" key="1">
    <citation type="submission" date="2023-07" db="EMBL/GenBank/DDBJ databases">
        <title>Sequencing the genomes of 1000 actinobacteria strains.</title>
        <authorList>
            <person name="Klenk H.-P."/>
        </authorList>
    </citation>
    <scope>NUCLEOTIDE SEQUENCE [LARGE SCALE GENOMIC DNA]</scope>
    <source>
        <strain evidence="1 2">DSM 15539</strain>
    </source>
</reference>
<evidence type="ECO:0000313" key="2">
    <source>
        <dbReference type="Proteomes" id="UP001266099"/>
    </source>
</evidence>
<organism evidence="1 2">
    <name type="scientific">Arcanobacterium hippocoleae</name>
    <dbReference type="NCBI Taxonomy" id="149017"/>
    <lineage>
        <taxon>Bacteria</taxon>
        <taxon>Bacillati</taxon>
        <taxon>Actinomycetota</taxon>
        <taxon>Actinomycetes</taxon>
        <taxon>Actinomycetales</taxon>
        <taxon>Actinomycetaceae</taxon>
        <taxon>Arcanobacterium</taxon>
    </lineage>
</organism>
<proteinExistence type="predicted"/>
<dbReference type="Proteomes" id="UP001266099">
    <property type="component" value="Unassembled WGS sequence"/>
</dbReference>
<name>A0ABU1T425_9ACTO</name>
<evidence type="ECO:0000313" key="1">
    <source>
        <dbReference type="EMBL" id="MDR6940142.1"/>
    </source>
</evidence>
<dbReference type="RefSeq" id="WP_309957398.1">
    <property type="nucleotide sequence ID" value="NZ_JAVDUJ010000001.1"/>
</dbReference>
<comment type="caution">
    <text evidence="1">The sequence shown here is derived from an EMBL/GenBank/DDBJ whole genome shotgun (WGS) entry which is preliminary data.</text>
</comment>
<gene>
    <name evidence="1" type="ORF">J2S36_001685</name>
</gene>
<protein>
    <submittedName>
        <fullName evidence="1">Uncharacterized protein</fullName>
    </submittedName>
</protein>
<keyword evidence="2" id="KW-1185">Reference proteome</keyword>